<evidence type="ECO:0000313" key="2">
    <source>
        <dbReference type="Proteomes" id="UP000270581"/>
    </source>
</evidence>
<dbReference type="Proteomes" id="UP000270581">
    <property type="component" value="Unassembled WGS sequence"/>
</dbReference>
<name>A0AAJ4UV44_9EURY</name>
<comment type="caution">
    <text evidence="1">The sequence shown here is derived from an EMBL/GenBank/DDBJ whole genome shotgun (WGS) entry which is preliminary data.</text>
</comment>
<accession>A0AAJ4UV44</accession>
<protein>
    <submittedName>
        <fullName evidence="1">Uncharacterized protein</fullName>
    </submittedName>
</protein>
<dbReference type="AlphaFoldDB" id="A0AAJ4UV44"/>
<keyword evidence="2" id="KW-1185">Reference proteome</keyword>
<sequence length="170" mass="18479">MDEVPPEIVANLLERRFGHVQSGEFVDDAAGLSFEHRLAFVVVFAGGDAVDEMLPEFAFEFAVDVVFVLVEVRLDDVVAVLVGARIAKDDREGKGTDEPVALGDFDGAVGLRPEFRAHRHEEIPGPFVGYRLATAVAVGGIERQVGPAGGCRPARFARFAHDDSRFHPTH</sequence>
<proteinExistence type="predicted"/>
<organism evidence="1 2">
    <name type="scientific">Halosegnis longus</name>
    <dbReference type="NCBI Taxonomy" id="2216012"/>
    <lineage>
        <taxon>Archaea</taxon>
        <taxon>Methanobacteriati</taxon>
        <taxon>Methanobacteriota</taxon>
        <taxon>Stenosarchaea group</taxon>
        <taxon>Halobacteria</taxon>
        <taxon>Halobacteriales</taxon>
        <taxon>Natronomonadaceae</taxon>
        <taxon>Halosegnis</taxon>
    </lineage>
</organism>
<dbReference type="EMBL" id="RJJC01000001">
    <property type="protein sequence ID" value="RNJ25611.1"/>
    <property type="molecule type" value="Genomic_DNA"/>
</dbReference>
<evidence type="ECO:0000313" key="1">
    <source>
        <dbReference type="EMBL" id="RNJ25611.1"/>
    </source>
</evidence>
<gene>
    <name evidence="1" type="ORF">Nmn1133_02205</name>
</gene>
<reference evidence="1 2" key="1">
    <citation type="submission" date="2018-11" db="EMBL/GenBank/DDBJ databases">
        <title>Genome sequences of Natronomonas sp. CBA1133.</title>
        <authorList>
            <person name="Roh S.W."/>
            <person name="Cha I.-T."/>
        </authorList>
    </citation>
    <scope>NUCLEOTIDE SEQUENCE [LARGE SCALE GENOMIC DNA]</scope>
    <source>
        <strain evidence="1 2">CBA1133</strain>
    </source>
</reference>